<sequence length="153" mass="16912">MKRRVRMRKRTNIRHEGRAGICFRILALFVVCLMPFLLFRTAAAAEQEEQIVIMATSGEILQGEELPQAGVRIYGDGDGRAVLDRKSGYTVRDLLDDLNGKKGYTLRCEADASAEGDYPVQVILDEGYQLVTVSELAGAKGNTLHNGGVYTDF</sequence>
<protein>
    <submittedName>
        <fullName evidence="1">Uncharacterized protein</fullName>
    </submittedName>
</protein>
<dbReference type="Proteomes" id="UP000295710">
    <property type="component" value="Unassembled WGS sequence"/>
</dbReference>
<evidence type="ECO:0000313" key="1">
    <source>
        <dbReference type="EMBL" id="TDA22973.1"/>
    </source>
</evidence>
<proteinExistence type="predicted"/>
<evidence type="ECO:0000313" key="2">
    <source>
        <dbReference type="Proteomes" id="UP000295710"/>
    </source>
</evidence>
<gene>
    <name evidence="1" type="ORF">E1963_02465</name>
</gene>
<reference evidence="1 2" key="1">
    <citation type="journal article" date="2016" name="Nat. Microbiol.">
        <title>The Mouse Intestinal Bacterial Collection (miBC) provides host-specific insight into cultured diversity and functional potential of the gut microbiota.</title>
        <authorList>
            <person name="Lagkouvardos I."/>
            <person name="Pukall R."/>
            <person name="Abt B."/>
            <person name="Foesel B.U."/>
            <person name="Meier-Kolthoff J.P."/>
            <person name="Kumar N."/>
            <person name="Bresciani A."/>
            <person name="Martinez I."/>
            <person name="Just S."/>
            <person name="Ziegler C."/>
            <person name="Brugiroux S."/>
            <person name="Garzetti D."/>
            <person name="Wenning M."/>
            <person name="Bui T.P."/>
            <person name="Wang J."/>
            <person name="Hugenholtz F."/>
            <person name="Plugge C.M."/>
            <person name="Peterson D.A."/>
            <person name="Hornef M.W."/>
            <person name="Baines J.F."/>
            <person name="Smidt H."/>
            <person name="Walter J."/>
            <person name="Kristiansen K."/>
            <person name="Nielsen H.B."/>
            <person name="Haller D."/>
            <person name="Overmann J."/>
            <person name="Stecher B."/>
            <person name="Clavel T."/>
        </authorList>
    </citation>
    <scope>NUCLEOTIDE SEQUENCE [LARGE SCALE GENOMIC DNA]</scope>
    <source>
        <strain evidence="1 2">DSM 28560</strain>
    </source>
</reference>
<comment type="caution">
    <text evidence="1">The sequence shown here is derived from an EMBL/GenBank/DDBJ whole genome shotgun (WGS) entry which is preliminary data.</text>
</comment>
<name>A0A4R4FJL5_9FIRM</name>
<dbReference type="AlphaFoldDB" id="A0A4R4FJL5"/>
<keyword evidence="2" id="KW-1185">Reference proteome</keyword>
<accession>A0A4R4FJL5</accession>
<organism evidence="1 2">
    <name type="scientific">Extibacter muris</name>
    <dbReference type="NCBI Taxonomy" id="1796622"/>
    <lineage>
        <taxon>Bacteria</taxon>
        <taxon>Bacillati</taxon>
        <taxon>Bacillota</taxon>
        <taxon>Clostridia</taxon>
        <taxon>Lachnospirales</taxon>
        <taxon>Lachnospiraceae</taxon>
        <taxon>Extibacter</taxon>
    </lineage>
</organism>
<dbReference type="EMBL" id="SMMX01000002">
    <property type="protein sequence ID" value="TDA22973.1"/>
    <property type="molecule type" value="Genomic_DNA"/>
</dbReference>
<dbReference type="RefSeq" id="WP_132274852.1">
    <property type="nucleotide sequence ID" value="NZ_JAOBST010000068.1"/>
</dbReference>